<reference evidence="6" key="1">
    <citation type="journal article" date="2020" name="mSystems">
        <title>Genome- and Community-Level Interaction Insights into Carbon Utilization and Element Cycling Functions of Hydrothermarchaeota in Hydrothermal Sediment.</title>
        <authorList>
            <person name="Zhou Z."/>
            <person name="Liu Y."/>
            <person name="Xu W."/>
            <person name="Pan J."/>
            <person name="Luo Z.H."/>
            <person name="Li M."/>
        </authorList>
    </citation>
    <scope>NUCLEOTIDE SEQUENCE [LARGE SCALE GENOMIC DNA]</scope>
    <source>
        <strain evidence="6">HyVt-535</strain>
    </source>
</reference>
<sequence>MWHLVDPVGGPPQDRGWGRPGQTLVYNWGTASHGGERLVKRKAVLFDLDGVLYQGEQAVPGAAGAVAWFQERKIPHLFLTNTTSRPRSALVEKLAAMGIQVSEDDLFTPPVAARQWLEQHRCHRIALFVPGATRKEFEGLDLAGDGEPGAGAVVLGDLGEAWDFATLNRAFRLLMAGRETPLVALGLTRYWKAEEGLRLDVGPFVKALEYATGKEAVVLGKPASPFFQAALERLGARADEALMVGDDIRGDVEAAQRAGLRAVLVRTGKFRPTDLELGVEPDAVLDSVAELPRWWQERAGASVG</sequence>
<organism evidence="6">
    <name type="scientific">Thiolapillus brandeum</name>
    <dbReference type="NCBI Taxonomy" id="1076588"/>
    <lineage>
        <taxon>Bacteria</taxon>
        <taxon>Pseudomonadati</taxon>
        <taxon>Pseudomonadota</taxon>
        <taxon>Gammaproteobacteria</taxon>
        <taxon>Chromatiales</taxon>
        <taxon>Sedimenticolaceae</taxon>
        <taxon>Thiolapillus</taxon>
    </lineage>
</organism>
<dbReference type="PANTHER" id="PTHR19288">
    <property type="entry name" value="4-NITROPHENYLPHOSPHATASE-RELATED"/>
    <property type="match status" value="1"/>
</dbReference>
<dbReference type="InterPro" id="IPR006357">
    <property type="entry name" value="HAD-SF_hydro_IIA"/>
</dbReference>
<dbReference type="GO" id="GO:0005737">
    <property type="term" value="C:cytoplasm"/>
    <property type="evidence" value="ECO:0007669"/>
    <property type="project" value="TreeGrafter"/>
</dbReference>
<dbReference type="AlphaFoldDB" id="A0A7C5MXI4"/>
<keyword evidence="6" id="KW-0378">Hydrolase</keyword>
<dbReference type="GO" id="GO:0016791">
    <property type="term" value="F:phosphatase activity"/>
    <property type="evidence" value="ECO:0007669"/>
    <property type="project" value="InterPro"/>
</dbReference>
<dbReference type="Gene3D" id="3.40.50.1000">
    <property type="entry name" value="HAD superfamily/HAD-like"/>
    <property type="match status" value="2"/>
</dbReference>
<evidence type="ECO:0000256" key="1">
    <source>
        <dbReference type="ARBA" id="ARBA00001946"/>
    </source>
</evidence>
<name>A0A7C5MXI4_9GAMM</name>
<comment type="similarity">
    <text evidence="2">Belongs to the HAD-like hydrolase superfamily.</text>
</comment>
<evidence type="ECO:0000256" key="3">
    <source>
        <dbReference type="ARBA" id="ARBA00022723"/>
    </source>
</evidence>
<evidence type="ECO:0000256" key="4">
    <source>
        <dbReference type="ARBA" id="ARBA00022842"/>
    </source>
</evidence>
<evidence type="ECO:0000313" key="6">
    <source>
        <dbReference type="EMBL" id="HHH12939.1"/>
    </source>
</evidence>
<dbReference type="PANTHER" id="PTHR19288:SF46">
    <property type="entry name" value="HALOACID DEHALOGENASE-LIKE HYDROLASE DOMAIN-CONTAINING PROTEIN 2"/>
    <property type="match status" value="1"/>
</dbReference>
<dbReference type="InterPro" id="IPR006355">
    <property type="entry name" value="LHPP/HDHD2"/>
</dbReference>
<comment type="cofactor">
    <cofactor evidence="1">
        <name>Mg(2+)</name>
        <dbReference type="ChEBI" id="CHEBI:18420"/>
    </cofactor>
</comment>
<dbReference type="Pfam" id="PF13344">
    <property type="entry name" value="Hydrolase_6"/>
    <property type="match status" value="1"/>
</dbReference>
<gene>
    <name evidence="6" type="ORF">ENJ98_01765</name>
</gene>
<dbReference type="NCBIfam" id="TIGR01458">
    <property type="entry name" value="HAD-SF-IIA-hyp3"/>
    <property type="match status" value="1"/>
</dbReference>
<dbReference type="GO" id="GO:0046872">
    <property type="term" value="F:metal ion binding"/>
    <property type="evidence" value="ECO:0007669"/>
    <property type="project" value="UniProtKB-KW"/>
</dbReference>
<protein>
    <recommendedName>
        <fullName evidence="5">Haloacid dehalogenase-like hydrolase domain-containing protein 2</fullName>
    </recommendedName>
</protein>
<keyword evidence="3" id="KW-0479">Metal-binding</keyword>
<dbReference type="InterPro" id="IPR023214">
    <property type="entry name" value="HAD_sf"/>
</dbReference>
<dbReference type="InterPro" id="IPR036412">
    <property type="entry name" value="HAD-like_sf"/>
</dbReference>
<keyword evidence="4" id="KW-0460">Magnesium</keyword>
<proteinExistence type="inferred from homology"/>
<dbReference type="EMBL" id="DROM01000113">
    <property type="protein sequence ID" value="HHH12939.1"/>
    <property type="molecule type" value="Genomic_DNA"/>
</dbReference>
<evidence type="ECO:0000256" key="5">
    <source>
        <dbReference type="ARBA" id="ARBA00039666"/>
    </source>
</evidence>
<dbReference type="Proteomes" id="UP000886100">
    <property type="component" value="Unassembled WGS sequence"/>
</dbReference>
<dbReference type="SUPFAM" id="SSF56784">
    <property type="entry name" value="HAD-like"/>
    <property type="match status" value="1"/>
</dbReference>
<dbReference type="Pfam" id="PF13242">
    <property type="entry name" value="Hydrolase_like"/>
    <property type="match status" value="1"/>
</dbReference>
<comment type="caution">
    <text evidence="6">The sequence shown here is derived from an EMBL/GenBank/DDBJ whole genome shotgun (WGS) entry which is preliminary data.</text>
</comment>
<evidence type="ECO:0000256" key="2">
    <source>
        <dbReference type="ARBA" id="ARBA00007958"/>
    </source>
</evidence>
<accession>A0A7C5MXI4</accession>
<dbReference type="NCBIfam" id="TIGR01460">
    <property type="entry name" value="HAD-SF-IIA"/>
    <property type="match status" value="1"/>
</dbReference>